<dbReference type="InterPro" id="IPR012337">
    <property type="entry name" value="RNaseH-like_sf"/>
</dbReference>
<dbReference type="InterPro" id="IPR001584">
    <property type="entry name" value="Integrase_cat-core"/>
</dbReference>
<proteinExistence type="predicted"/>
<keyword evidence="3" id="KW-1185">Reference proteome</keyword>
<dbReference type="GO" id="GO:0003676">
    <property type="term" value="F:nucleic acid binding"/>
    <property type="evidence" value="ECO:0007669"/>
    <property type="project" value="InterPro"/>
</dbReference>
<protein>
    <recommendedName>
        <fullName evidence="1">Integrase catalytic domain-containing protein</fullName>
    </recommendedName>
</protein>
<dbReference type="GO" id="GO:0015074">
    <property type="term" value="P:DNA integration"/>
    <property type="evidence" value="ECO:0007669"/>
    <property type="project" value="InterPro"/>
</dbReference>
<dbReference type="PANTHER" id="PTHR37984:SF5">
    <property type="entry name" value="PROTEIN NYNRIN-LIKE"/>
    <property type="match status" value="1"/>
</dbReference>
<dbReference type="Gene3D" id="3.10.10.10">
    <property type="entry name" value="HIV Type 1 Reverse Transcriptase, subunit A, domain 1"/>
    <property type="match status" value="1"/>
</dbReference>
<dbReference type="InterPro" id="IPR043128">
    <property type="entry name" value="Rev_trsase/Diguanyl_cyclase"/>
</dbReference>
<dbReference type="Gene3D" id="3.30.70.270">
    <property type="match status" value="2"/>
</dbReference>
<feature type="domain" description="Integrase catalytic" evidence="1">
    <location>
        <begin position="380"/>
        <end position="543"/>
    </location>
</feature>
<evidence type="ECO:0000313" key="3">
    <source>
        <dbReference type="Proteomes" id="UP001234989"/>
    </source>
</evidence>
<dbReference type="InterPro" id="IPR050951">
    <property type="entry name" value="Retrovirus_Pol_polyprotein"/>
</dbReference>
<dbReference type="InterPro" id="IPR000477">
    <property type="entry name" value="RT_dom"/>
</dbReference>
<sequence>MLIRPDEDHQPISIPPYRMTPAELRELKEQLKDLLEKGFLRPSMSPWGAPVLFVRKKDGSLRMCIDYRQLNKVTIKNKYPLLRIDDFFDQLQGAKCFSKIDLRLGYRQVRVKDKDIPKTAFRTRYGHFEFLVMSFGLTNAPAAFMDFMNKVFKPFLDVFVIVFIHDILVYLRSEDDHAHHLRQILLILHDRKLYAKFSKCEFWLKSMAFLGHIVSDEGIRVDNQKIEAVKNWPRSTTPTEIRIFLGLVGYYRRFVEGFSSIASPLTKLTYKETKFQWSDACERSFQGVIVQNAAESSLVVEVKEKQYTDPILIKLKKNVQQGMTKAFEITQEGVFRCQNRLCIPNVDELRNMIMTEFVAQCPNCQQVKVEHLKREGYMQCIKLPIWKWDMINMDFVTGLPCSFWKFDSIWVIVDKLTKSAHFLPVKTTYTAEEYPRLYIKKIVRLHGVPISIICDRGAQFIANFWESFQKSLGTQVNLSTTFHPQTDGQAECTIQTLEDTLQACVLDFKGSWDEHLLLIEFAYNNSYHSSIKIAPYEALYGRKCRSLIDWFETGETALLGPDLVHQAMEKVKVIQQLLETAQSRHKSYADVRRRGLEFSIWDWVFLKVSPMKGVMRFGKKGDPSHITPTEDVQVTRDLTYEKVHISILDRQIRRLRNKEVASVKELWRNQQVEEITWEAEDAMKLKYPHHFRTDEENENVELRR</sequence>
<dbReference type="SUPFAM" id="SSF53098">
    <property type="entry name" value="Ribonuclease H-like"/>
    <property type="match status" value="1"/>
</dbReference>
<reference evidence="2" key="1">
    <citation type="submission" date="2023-08" db="EMBL/GenBank/DDBJ databases">
        <title>A de novo genome assembly of Solanum verrucosum Schlechtendal, a Mexican diploid species geographically isolated from the other diploid A-genome species in potato relatives.</title>
        <authorList>
            <person name="Hosaka K."/>
        </authorList>
    </citation>
    <scope>NUCLEOTIDE SEQUENCE</scope>
    <source>
        <tissue evidence="2">Young leaves</tissue>
    </source>
</reference>
<dbReference type="FunFam" id="3.30.70.270:FF:000020">
    <property type="entry name" value="Transposon Tf2-6 polyprotein-like Protein"/>
    <property type="match status" value="1"/>
</dbReference>
<dbReference type="EMBL" id="CP133620">
    <property type="protein sequence ID" value="WMV45713.1"/>
    <property type="molecule type" value="Genomic_DNA"/>
</dbReference>
<dbReference type="PROSITE" id="PS50994">
    <property type="entry name" value="INTEGRASE"/>
    <property type="match status" value="1"/>
</dbReference>
<dbReference type="Gene3D" id="3.30.420.10">
    <property type="entry name" value="Ribonuclease H-like superfamily/Ribonuclease H"/>
    <property type="match status" value="1"/>
</dbReference>
<evidence type="ECO:0000313" key="2">
    <source>
        <dbReference type="EMBL" id="WMV45713.1"/>
    </source>
</evidence>
<accession>A0AAF0UGB7</accession>
<organism evidence="2 3">
    <name type="scientific">Solanum verrucosum</name>
    <dbReference type="NCBI Taxonomy" id="315347"/>
    <lineage>
        <taxon>Eukaryota</taxon>
        <taxon>Viridiplantae</taxon>
        <taxon>Streptophyta</taxon>
        <taxon>Embryophyta</taxon>
        <taxon>Tracheophyta</taxon>
        <taxon>Spermatophyta</taxon>
        <taxon>Magnoliopsida</taxon>
        <taxon>eudicotyledons</taxon>
        <taxon>Gunneridae</taxon>
        <taxon>Pentapetalae</taxon>
        <taxon>asterids</taxon>
        <taxon>lamiids</taxon>
        <taxon>Solanales</taxon>
        <taxon>Solanaceae</taxon>
        <taxon>Solanoideae</taxon>
        <taxon>Solaneae</taxon>
        <taxon>Solanum</taxon>
    </lineage>
</organism>
<dbReference type="InterPro" id="IPR043502">
    <property type="entry name" value="DNA/RNA_pol_sf"/>
</dbReference>
<evidence type="ECO:0000259" key="1">
    <source>
        <dbReference type="PROSITE" id="PS50994"/>
    </source>
</evidence>
<dbReference type="SUPFAM" id="SSF56672">
    <property type="entry name" value="DNA/RNA polymerases"/>
    <property type="match status" value="1"/>
</dbReference>
<dbReference type="Pfam" id="PF00078">
    <property type="entry name" value="RVT_1"/>
    <property type="match status" value="1"/>
</dbReference>
<dbReference type="AlphaFoldDB" id="A0AAF0UGB7"/>
<dbReference type="InterPro" id="IPR036397">
    <property type="entry name" value="RNaseH_sf"/>
</dbReference>
<dbReference type="Proteomes" id="UP001234989">
    <property type="component" value="Chromosome 9"/>
</dbReference>
<gene>
    <name evidence="2" type="ORF">MTR67_039098</name>
</gene>
<dbReference type="PANTHER" id="PTHR37984">
    <property type="entry name" value="PROTEIN CBG26694"/>
    <property type="match status" value="1"/>
</dbReference>
<dbReference type="CDD" id="cd01647">
    <property type="entry name" value="RT_LTR"/>
    <property type="match status" value="1"/>
</dbReference>
<name>A0AAF0UGB7_SOLVR</name>